<dbReference type="Pfam" id="PF00106">
    <property type="entry name" value="adh_short"/>
    <property type="match status" value="1"/>
</dbReference>
<evidence type="ECO:0000256" key="1">
    <source>
        <dbReference type="ARBA" id="ARBA00023002"/>
    </source>
</evidence>
<keyword evidence="5" id="KW-1185">Reference proteome</keyword>
<dbReference type="PANTHER" id="PTHR43313">
    <property type="entry name" value="SHORT-CHAIN DEHYDROGENASE/REDUCTASE FAMILY 9C"/>
    <property type="match status" value="1"/>
</dbReference>
<keyword evidence="3" id="KW-0472">Membrane</keyword>
<dbReference type="Proteomes" id="UP001186944">
    <property type="component" value="Unassembled WGS sequence"/>
</dbReference>
<evidence type="ECO:0000313" key="4">
    <source>
        <dbReference type="EMBL" id="KAK3090629.1"/>
    </source>
</evidence>
<dbReference type="GO" id="GO:0008202">
    <property type="term" value="P:steroid metabolic process"/>
    <property type="evidence" value="ECO:0007669"/>
    <property type="project" value="TreeGrafter"/>
</dbReference>
<keyword evidence="1" id="KW-0560">Oxidoreductase</keyword>
<protein>
    <submittedName>
        <fullName evidence="4">Uncharacterized protein</fullName>
    </submittedName>
</protein>
<keyword evidence="3" id="KW-0812">Transmembrane</keyword>
<dbReference type="PROSITE" id="PS00061">
    <property type="entry name" value="ADH_SHORT"/>
    <property type="match status" value="1"/>
</dbReference>
<dbReference type="EMBL" id="VSWD01000010">
    <property type="protein sequence ID" value="KAK3090629.1"/>
    <property type="molecule type" value="Genomic_DNA"/>
</dbReference>
<dbReference type="Gene3D" id="3.40.50.720">
    <property type="entry name" value="NAD(P)-binding Rossmann-like Domain"/>
    <property type="match status" value="1"/>
</dbReference>
<dbReference type="InterPro" id="IPR002347">
    <property type="entry name" value="SDR_fam"/>
</dbReference>
<accession>A0AA88XS27</accession>
<organism evidence="4 5">
    <name type="scientific">Pinctada imbricata</name>
    <name type="common">Atlantic pearl-oyster</name>
    <name type="synonym">Pinctada martensii</name>
    <dbReference type="NCBI Taxonomy" id="66713"/>
    <lineage>
        <taxon>Eukaryota</taxon>
        <taxon>Metazoa</taxon>
        <taxon>Spiralia</taxon>
        <taxon>Lophotrochozoa</taxon>
        <taxon>Mollusca</taxon>
        <taxon>Bivalvia</taxon>
        <taxon>Autobranchia</taxon>
        <taxon>Pteriomorphia</taxon>
        <taxon>Pterioida</taxon>
        <taxon>Pterioidea</taxon>
        <taxon>Pteriidae</taxon>
        <taxon>Pinctada</taxon>
    </lineage>
</organism>
<gene>
    <name evidence="4" type="ORF">FSP39_013275</name>
</gene>
<dbReference type="PANTHER" id="PTHR43313:SF36">
    <property type="entry name" value="D-BETA-HYDROXYBUTYRATE DEHYDROGENASE, MITOCHONDRIAL"/>
    <property type="match status" value="1"/>
</dbReference>
<feature type="transmembrane region" description="Helical" evidence="3">
    <location>
        <begin position="7"/>
        <end position="26"/>
    </location>
</feature>
<comment type="similarity">
    <text evidence="2">Belongs to the short-chain dehydrogenases/reductases (SDR) family.</text>
</comment>
<dbReference type="PRINTS" id="PR00080">
    <property type="entry name" value="SDRFAMILY"/>
</dbReference>
<dbReference type="SUPFAM" id="SSF51735">
    <property type="entry name" value="NAD(P)-binding Rossmann-fold domains"/>
    <property type="match status" value="1"/>
</dbReference>
<keyword evidence="3" id="KW-1133">Transmembrane helix</keyword>
<sequence>MKVTEFVGLQMFELSYLGILAVLPFFVAQKYIGGFILSVLLLIGSYHVIRKYTYKAIGNNHGRSVLITGCDTGFGHAFARRLDNLGFTVFACVLNLDGEGAKTLQQSTSDKLHVIKVDVTKDQDVKGALDYVGKTIKQNDIGLWAVVNNAGVNMTADVDFCTMEMYKRVAEINLFGTVRVAKAFLPLLRLTKGRVVNVSSVRGRCAFPVASAYSMAKYGVEAFSDTLRAEMLKFGVKVIVVEPSNYGGATGMLNDVWCQQMEKDITSMWNEASNEVRNTYGQNYLHSLYEAGKSTAKTTYPTLIPVLDAMEDAIVNCSPRYRYLISGGNTLYDIYVVLARLNGILPESWMDFIMARTLLSGLPPIQGVDTEANKS</sequence>
<reference evidence="4" key="1">
    <citation type="submission" date="2019-08" db="EMBL/GenBank/DDBJ databases">
        <title>The improved chromosome-level genome for the pearl oyster Pinctada fucata martensii using PacBio sequencing and Hi-C.</title>
        <authorList>
            <person name="Zheng Z."/>
        </authorList>
    </citation>
    <scope>NUCLEOTIDE SEQUENCE</scope>
    <source>
        <strain evidence="4">ZZ-2019</strain>
        <tissue evidence="4">Adductor muscle</tissue>
    </source>
</reference>
<dbReference type="GO" id="GO:0016491">
    <property type="term" value="F:oxidoreductase activity"/>
    <property type="evidence" value="ECO:0007669"/>
    <property type="project" value="UniProtKB-KW"/>
</dbReference>
<feature type="transmembrane region" description="Helical" evidence="3">
    <location>
        <begin position="32"/>
        <end position="49"/>
    </location>
</feature>
<evidence type="ECO:0000256" key="3">
    <source>
        <dbReference type="SAM" id="Phobius"/>
    </source>
</evidence>
<dbReference type="PRINTS" id="PR00081">
    <property type="entry name" value="GDHRDH"/>
</dbReference>
<dbReference type="AlphaFoldDB" id="A0AA88XS27"/>
<dbReference type="InterPro" id="IPR036291">
    <property type="entry name" value="NAD(P)-bd_dom_sf"/>
</dbReference>
<dbReference type="InterPro" id="IPR020904">
    <property type="entry name" value="Sc_DH/Rdtase_CS"/>
</dbReference>
<name>A0AA88XS27_PINIB</name>
<comment type="caution">
    <text evidence="4">The sequence shown here is derived from an EMBL/GenBank/DDBJ whole genome shotgun (WGS) entry which is preliminary data.</text>
</comment>
<evidence type="ECO:0000256" key="2">
    <source>
        <dbReference type="RuleBase" id="RU000363"/>
    </source>
</evidence>
<proteinExistence type="inferred from homology"/>
<evidence type="ECO:0000313" key="5">
    <source>
        <dbReference type="Proteomes" id="UP001186944"/>
    </source>
</evidence>